<reference evidence="4" key="1">
    <citation type="submission" date="2020-01" db="EMBL/GenBank/DDBJ databases">
        <title>Genome Sequencing of Three Apophysomyces-Like Fungal Strains Confirms a Novel Fungal Genus in the Mucoromycota with divergent Burkholderia-like Endosymbiotic Bacteria.</title>
        <authorList>
            <person name="Stajich J.E."/>
            <person name="Macias A.M."/>
            <person name="Carter-House D."/>
            <person name="Lovett B."/>
            <person name="Kasson L.R."/>
            <person name="Berry K."/>
            <person name="Grigoriev I."/>
            <person name="Chang Y."/>
            <person name="Spatafora J."/>
            <person name="Kasson M.T."/>
        </authorList>
    </citation>
    <scope>NUCLEOTIDE SEQUENCE</scope>
    <source>
        <strain evidence="4">NRRL A-21654</strain>
    </source>
</reference>
<dbReference type="PRINTS" id="PR00081">
    <property type="entry name" value="GDHRDH"/>
</dbReference>
<sequence>MARKQCHVVLACRSKEKTEKVVEDIKRETGNEKVEFMELNLLSLNSVKNFAQEFIARYDKLHILLNNAGVMNAPFALSEDGKQFATNHVGHYYLTILLLPVLEKTKPSRIINVSSMGHQLARSLNLETINDLSAYHSGWQYCKTKACNILFTRELVKRLKQKGIEHIYVNSNHPGVVRSELTRHMFSVGGVMNWLYDHLLTITTEDGALAQLYLATSPEVEEKNIRGQYYVSVQAAQSMRSS</sequence>
<dbReference type="OrthoDB" id="191139at2759"/>
<dbReference type="CDD" id="cd05327">
    <property type="entry name" value="retinol-DH_like_SDR_c_like"/>
    <property type="match status" value="1"/>
</dbReference>
<dbReference type="PRINTS" id="PR00080">
    <property type="entry name" value="SDRFAMILY"/>
</dbReference>
<dbReference type="InterPro" id="IPR036291">
    <property type="entry name" value="NAD(P)-bd_dom_sf"/>
</dbReference>
<evidence type="ECO:0000256" key="1">
    <source>
        <dbReference type="ARBA" id="ARBA00006484"/>
    </source>
</evidence>
<dbReference type="AlphaFoldDB" id="A0A8H7BNU8"/>
<keyword evidence="5" id="KW-1185">Reference proteome</keyword>
<dbReference type="Gene3D" id="3.40.50.720">
    <property type="entry name" value="NAD(P)-binding Rossmann-like Domain"/>
    <property type="match status" value="1"/>
</dbReference>
<dbReference type="InterPro" id="IPR002347">
    <property type="entry name" value="SDR_fam"/>
</dbReference>
<dbReference type="EMBL" id="JABAYA010000066">
    <property type="protein sequence ID" value="KAF7727052.1"/>
    <property type="molecule type" value="Genomic_DNA"/>
</dbReference>
<evidence type="ECO:0000313" key="4">
    <source>
        <dbReference type="EMBL" id="KAF7727052.1"/>
    </source>
</evidence>
<keyword evidence="2" id="KW-0560">Oxidoreductase</keyword>
<evidence type="ECO:0000313" key="5">
    <source>
        <dbReference type="Proteomes" id="UP000605846"/>
    </source>
</evidence>
<dbReference type="Proteomes" id="UP000605846">
    <property type="component" value="Unassembled WGS sequence"/>
</dbReference>
<name>A0A8H7BNU8_9FUNG</name>
<comment type="similarity">
    <text evidence="1 3">Belongs to the short-chain dehydrogenases/reductases (SDR) family.</text>
</comment>
<dbReference type="SUPFAM" id="SSF51735">
    <property type="entry name" value="NAD(P)-binding Rossmann-fold domains"/>
    <property type="match status" value="1"/>
</dbReference>
<evidence type="ECO:0000256" key="3">
    <source>
        <dbReference type="RuleBase" id="RU000363"/>
    </source>
</evidence>
<dbReference type="PANTHER" id="PTHR24320">
    <property type="entry name" value="RETINOL DEHYDROGENASE"/>
    <property type="match status" value="1"/>
</dbReference>
<gene>
    <name evidence="4" type="ORF">EC973_008099</name>
</gene>
<protein>
    <submittedName>
        <fullName evidence="4">Uncharacterized protein</fullName>
    </submittedName>
</protein>
<comment type="caution">
    <text evidence="4">The sequence shown here is derived from an EMBL/GenBank/DDBJ whole genome shotgun (WGS) entry which is preliminary data.</text>
</comment>
<accession>A0A8H7BNU8</accession>
<proteinExistence type="inferred from homology"/>
<dbReference type="GO" id="GO:0016491">
    <property type="term" value="F:oxidoreductase activity"/>
    <property type="evidence" value="ECO:0007669"/>
    <property type="project" value="UniProtKB-KW"/>
</dbReference>
<evidence type="ECO:0000256" key="2">
    <source>
        <dbReference type="ARBA" id="ARBA00023002"/>
    </source>
</evidence>
<dbReference type="Pfam" id="PF00106">
    <property type="entry name" value="adh_short"/>
    <property type="match status" value="1"/>
</dbReference>
<dbReference type="PANTHER" id="PTHR24320:SF148">
    <property type="entry name" value="NAD(P)-BINDING ROSSMANN-FOLD SUPERFAMILY PROTEIN"/>
    <property type="match status" value="1"/>
</dbReference>
<organism evidence="4 5">
    <name type="scientific">Apophysomyces ossiformis</name>
    <dbReference type="NCBI Taxonomy" id="679940"/>
    <lineage>
        <taxon>Eukaryota</taxon>
        <taxon>Fungi</taxon>
        <taxon>Fungi incertae sedis</taxon>
        <taxon>Mucoromycota</taxon>
        <taxon>Mucoromycotina</taxon>
        <taxon>Mucoromycetes</taxon>
        <taxon>Mucorales</taxon>
        <taxon>Mucorineae</taxon>
        <taxon>Mucoraceae</taxon>
        <taxon>Apophysomyces</taxon>
    </lineage>
</organism>